<evidence type="ECO:0000313" key="2">
    <source>
        <dbReference type="Proteomes" id="UP001209681"/>
    </source>
</evidence>
<dbReference type="RefSeq" id="WP_265426217.1">
    <property type="nucleotide sequence ID" value="NZ_JAPFPW010000028.1"/>
</dbReference>
<dbReference type="Proteomes" id="UP001209681">
    <property type="component" value="Unassembled WGS sequence"/>
</dbReference>
<evidence type="ECO:0000313" key="1">
    <source>
        <dbReference type="EMBL" id="MCW7755280.1"/>
    </source>
</evidence>
<comment type="caution">
    <text evidence="1">The sequence shown here is derived from an EMBL/GenBank/DDBJ whole genome shotgun (WGS) entry which is preliminary data.</text>
</comment>
<keyword evidence="2" id="KW-1185">Reference proteome</keyword>
<sequence length="303" mass="34980">MKKLFGWLYMMRHRKRYDFILYRHMEFDPFALFFCWFIPNRLPVYHAKTVQELKLIRMGWKGNLASALEKMVGRITLQNSAAIIGVTKEIAKDVCAANSLHKPALFYPNGIRVQDIPVLKDTRSKDDIHLAFVCGYFSPWHGLERLISAAGDYTRESHYLCIHLLGILSAPQIELLKQFRHPRIRFHAHGYLDQQEYLTILASCSAGIGSLALDLKFLQEASTLKVREYLAMGLPVIASHIDSALPEQFPYYRNIPVADFFDEALKLAEKSYDREEIRNAAKPYIGKTLWMNKLVGCLKRIKN</sequence>
<dbReference type="SUPFAM" id="SSF53756">
    <property type="entry name" value="UDP-Glycosyltransferase/glycogen phosphorylase"/>
    <property type="match status" value="1"/>
</dbReference>
<organism evidence="1 2">
    <name type="scientific">Desulfobotulus pelophilus</name>
    <dbReference type="NCBI Taxonomy" id="2823377"/>
    <lineage>
        <taxon>Bacteria</taxon>
        <taxon>Pseudomonadati</taxon>
        <taxon>Thermodesulfobacteriota</taxon>
        <taxon>Desulfobacteria</taxon>
        <taxon>Desulfobacterales</taxon>
        <taxon>Desulfobacteraceae</taxon>
        <taxon>Desulfobotulus</taxon>
    </lineage>
</organism>
<protein>
    <recommendedName>
        <fullName evidence="3">Glycosyltransferase</fullName>
    </recommendedName>
</protein>
<name>A0ABT3NCZ1_9BACT</name>
<accession>A0ABT3NCZ1</accession>
<gene>
    <name evidence="1" type="ORF">OOT00_14935</name>
</gene>
<reference evidence="1 2" key="1">
    <citation type="submission" date="2022-11" db="EMBL/GenBank/DDBJ databases">
        <title>Desulfobotulus tamanensis H1 sp. nov. - anaerobic, alkaliphilic, sulphate reducing bacterium isolated from terrestrial mud volcano.</title>
        <authorList>
            <person name="Frolova A."/>
            <person name="Merkel A.Y."/>
            <person name="Slobodkin A.I."/>
        </authorList>
    </citation>
    <scope>NUCLEOTIDE SEQUENCE [LARGE SCALE GENOMIC DNA]</scope>
    <source>
        <strain evidence="1 2">H1</strain>
    </source>
</reference>
<dbReference type="EMBL" id="JAPFPW010000028">
    <property type="protein sequence ID" value="MCW7755280.1"/>
    <property type="molecule type" value="Genomic_DNA"/>
</dbReference>
<evidence type="ECO:0008006" key="3">
    <source>
        <dbReference type="Google" id="ProtNLM"/>
    </source>
</evidence>
<proteinExistence type="predicted"/>
<dbReference type="Gene3D" id="3.40.50.2000">
    <property type="entry name" value="Glycogen Phosphorylase B"/>
    <property type="match status" value="1"/>
</dbReference>